<evidence type="ECO:0000313" key="2">
    <source>
        <dbReference type="Proteomes" id="UP000239494"/>
    </source>
</evidence>
<dbReference type="InterPro" id="IPR009061">
    <property type="entry name" value="DNA-bd_dom_put_sf"/>
</dbReference>
<sequence length="59" mass="6377">MSAGPRRRTVPTDLAALAAGVSEATIRKWASRGKLTRHGRPGRAEYDLDEVCDLVNGRA</sequence>
<dbReference type="EMBL" id="PVTF01000013">
    <property type="protein sequence ID" value="PRY35767.1"/>
    <property type="molecule type" value="Genomic_DNA"/>
</dbReference>
<organism evidence="1 2">
    <name type="scientific">Umezawaea tangerina</name>
    <dbReference type="NCBI Taxonomy" id="84725"/>
    <lineage>
        <taxon>Bacteria</taxon>
        <taxon>Bacillati</taxon>
        <taxon>Actinomycetota</taxon>
        <taxon>Actinomycetes</taxon>
        <taxon>Pseudonocardiales</taxon>
        <taxon>Pseudonocardiaceae</taxon>
        <taxon>Umezawaea</taxon>
    </lineage>
</organism>
<comment type="caution">
    <text evidence="1">The sequence shown here is derived from an EMBL/GenBank/DDBJ whole genome shotgun (WGS) entry which is preliminary data.</text>
</comment>
<accession>A0A2T0SQT0</accession>
<evidence type="ECO:0008006" key="3">
    <source>
        <dbReference type="Google" id="ProtNLM"/>
    </source>
</evidence>
<name>A0A2T0SQT0_9PSEU</name>
<reference evidence="1 2" key="1">
    <citation type="submission" date="2018-03" db="EMBL/GenBank/DDBJ databases">
        <title>Genomic Encyclopedia of Archaeal and Bacterial Type Strains, Phase II (KMG-II): from individual species to whole genera.</title>
        <authorList>
            <person name="Goeker M."/>
        </authorList>
    </citation>
    <scope>NUCLEOTIDE SEQUENCE [LARGE SCALE GENOMIC DNA]</scope>
    <source>
        <strain evidence="1 2">DSM 44720</strain>
    </source>
</reference>
<gene>
    <name evidence="1" type="ORF">CLV43_113194</name>
</gene>
<protein>
    <recommendedName>
        <fullName evidence="3">MerR-like DNA binding protein</fullName>
    </recommendedName>
</protein>
<keyword evidence="2" id="KW-1185">Reference proteome</keyword>
<dbReference type="RefSeq" id="WP_106193340.1">
    <property type="nucleotide sequence ID" value="NZ_PVTF01000013.1"/>
</dbReference>
<dbReference type="AlphaFoldDB" id="A0A2T0SQT0"/>
<proteinExistence type="predicted"/>
<evidence type="ECO:0000313" key="1">
    <source>
        <dbReference type="EMBL" id="PRY35767.1"/>
    </source>
</evidence>
<dbReference type="OrthoDB" id="4567057at2"/>
<dbReference type="Proteomes" id="UP000239494">
    <property type="component" value="Unassembled WGS sequence"/>
</dbReference>
<dbReference type="SUPFAM" id="SSF46955">
    <property type="entry name" value="Putative DNA-binding domain"/>
    <property type="match status" value="1"/>
</dbReference>